<organism evidence="2 3">
    <name type="scientific">Coniophora puteana (strain RWD-64-598)</name>
    <name type="common">Brown rot fungus</name>
    <dbReference type="NCBI Taxonomy" id="741705"/>
    <lineage>
        <taxon>Eukaryota</taxon>
        <taxon>Fungi</taxon>
        <taxon>Dikarya</taxon>
        <taxon>Basidiomycota</taxon>
        <taxon>Agaricomycotina</taxon>
        <taxon>Agaricomycetes</taxon>
        <taxon>Agaricomycetidae</taxon>
        <taxon>Boletales</taxon>
        <taxon>Coniophorineae</taxon>
        <taxon>Coniophoraceae</taxon>
        <taxon>Coniophora</taxon>
    </lineage>
</organism>
<keyword evidence="3" id="KW-1185">Reference proteome</keyword>
<dbReference type="AlphaFoldDB" id="A0A5M3MVI1"/>
<evidence type="ECO:0000313" key="2">
    <source>
        <dbReference type="EMBL" id="EIW82724.1"/>
    </source>
</evidence>
<evidence type="ECO:0000313" key="3">
    <source>
        <dbReference type="Proteomes" id="UP000053558"/>
    </source>
</evidence>
<accession>A0A5M3MVI1</accession>
<dbReference type="KEGG" id="cput:CONPUDRAFT_71448"/>
<gene>
    <name evidence="2" type="ORF">CONPUDRAFT_71448</name>
</gene>
<sequence>MAAGQDANLAHSGSSHDSRQSESPHGGSSRGTPPKNEKPLFSSQPLPLHREPKPQAPPKKRKRPEPTTPALSFPSAQSKIPSGRTPSTQTPPTPQTSFPYQQPVYSQDNMPDQNYLHSIPQLPLPDESTFHNPAGPEVHVGQPPLNPYDAGIWHHQGHDPSPPSNYQPEYGVPAGQAQGYPGQVNHPQYPVDYTGMGNYQVVSEHLQYPQGGQDPAYPQYQHQVQAQNPHVQYEQYDPGHYQHMNPNPSYGSGPPDQHRR</sequence>
<feature type="region of interest" description="Disordered" evidence="1">
    <location>
        <begin position="1"/>
        <end position="191"/>
    </location>
</feature>
<dbReference type="RefSeq" id="XP_007766428.1">
    <property type="nucleotide sequence ID" value="XM_007768238.1"/>
</dbReference>
<dbReference type="EMBL" id="JH711576">
    <property type="protein sequence ID" value="EIW82724.1"/>
    <property type="molecule type" value="Genomic_DNA"/>
</dbReference>
<feature type="region of interest" description="Disordered" evidence="1">
    <location>
        <begin position="227"/>
        <end position="260"/>
    </location>
</feature>
<name>A0A5M3MVI1_CONPW</name>
<protein>
    <submittedName>
        <fullName evidence="2">Uncharacterized protein</fullName>
    </submittedName>
</protein>
<comment type="caution">
    <text evidence="2">The sequence shown here is derived from an EMBL/GenBank/DDBJ whole genome shotgun (WGS) entry which is preliminary data.</text>
</comment>
<dbReference type="GeneID" id="19208928"/>
<reference evidence="3" key="1">
    <citation type="journal article" date="2012" name="Science">
        <title>The Paleozoic origin of enzymatic lignin decomposition reconstructed from 31 fungal genomes.</title>
        <authorList>
            <person name="Floudas D."/>
            <person name="Binder M."/>
            <person name="Riley R."/>
            <person name="Barry K."/>
            <person name="Blanchette R.A."/>
            <person name="Henrissat B."/>
            <person name="Martinez A.T."/>
            <person name="Otillar R."/>
            <person name="Spatafora J.W."/>
            <person name="Yadav J.S."/>
            <person name="Aerts A."/>
            <person name="Benoit I."/>
            <person name="Boyd A."/>
            <person name="Carlson A."/>
            <person name="Copeland A."/>
            <person name="Coutinho P.M."/>
            <person name="de Vries R.P."/>
            <person name="Ferreira P."/>
            <person name="Findley K."/>
            <person name="Foster B."/>
            <person name="Gaskell J."/>
            <person name="Glotzer D."/>
            <person name="Gorecki P."/>
            <person name="Heitman J."/>
            <person name="Hesse C."/>
            <person name="Hori C."/>
            <person name="Igarashi K."/>
            <person name="Jurgens J.A."/>
            <person name="Kallen N."/>
            <person name="Kersten P."/>
            <person name="Kohler A."/>
            <person name="Kuees U."/>
            <person name="Kumar T.K.A."/>
            <person name="Kuo A."/>
            <person name="LaButti K."/>
            <person name="Larrondo L.F."/>
            <person name="Lindquist E."/>
            <person name="Ling A."/>
            <person name="Lombard V."/>
            <person name="Lucas S."/>
            <person name="Lundell T."/>
            <person name="Martin R."/>
            <person name="McLaughlin D.J."/>
            <person name="Morgenstern I."/>
            <person name="Morin E."/>
            <person name="Murat C."/>
            <person name="Nagy L.G."/>
            <person name="Nolan M."/>
            <person name="Ohm R.A."/>
            <person name="Patyshakuliyeva A."/>
            <person name="Rokas A."/>
            <person name="Ruiz-Duenas F.J."/>
            <person name="Sabat G."/>
            <person name="Salamov A."/>
            <person name="Samejima M."/>
            <person name="Schmutz J."/>
            <person name="Slot J.C."/>
            <person name="St John F."/>
            <person name="Stenlid J."/>
            <person name="Sun H."/>
            <person name="Sun S."/>
            <person name="Syed K."/>
            <person name="Tsang A."/>
            <person name="Wiebenga A."/>
            <person name="Young D."/>
            <person name="Pisabarro A."/>
            <person name="Eastwood D.C."/>
            <person name="Martin F."/>
            <person name="Cullen D."/>
            <person name="Grigoriev I.V."/>
            <person name="Hibbett D.S."/>
        </authorList>
    </citation>
    <scope>NUCLEOTIDE SEQUENCE [LARGE SCALE GENOMIC DNA]</scope>
    <source>
        <strain evidence="3">RWD-64-598 SS2</strain>
    </source>
</reference>
<proteinExistence type="predicted"/>
<feature type="compositionally biased region" description="Polar residues" evidence="1">
    <location>
        <begin position="104"/>
        <end position="116"/>
    </location>
</feature>
<evidence type="ECO:0000256" key="1">
    <source>
        <dbReference type="SAM" id="MobiDB-lite"/>
    </source>
</evidence>
<dbReference type="Proteomes" id="UP000053558">
    <property type="component" value="Unassembled WGS sequence"/>
</dbReference>